<feature type="domain" description="IspG C-terminal" evidence="9">
    <location>
        <begin position="276"/>
        <end position="362"/>
    </location>
</feature>
<keyword evidence="5 7" id="KW-0411">Iron-sulfur</keyword>
<dbReference type="Gene3D" id="3.30.413.10">
    <property type="entry name" value="Sulfite Reductase Hemoprotein, domain 1"/>
    <property type="match status" value="1"/>
</dbReference>
<dbReference type="SUPFAM" id="SSF56014">
    <property type="entry name" value="Nitrite and sulphite reductase 4Fe-4S domain-like"/>
    <property type="match status" value="1"/>
</dbReference>
<dbReference type="GO" id="GO:0005506">
    <property type="term" value="F:iron ion binding"/>
    <property type="evidence" value="ECO:0007669"/>
    <property type="project" value="InterPro"/>
</dbReference>
<evidence type="ECO:0000256" key="4">
    <source>
        <dbReference type="ARBA" id="ARBA00023004"/>
    </source>
</evidence>
<dbReference type="InterPro" id="IPR058579">
    <property type="entry name" value="IspG_C"/>
</dbReference>
<reference evidence="10" key="1">
    <citation type="submission" date="2020-01" db="EMBL/GenBank/DDBJ databases">
        <title>Insect and environment-associated Actinomycetes.</title>
        <authorList>
            <person name="Currrie C."/>
            <person name="Chevrette M."/>
            <person name="Carlson C."/>
            <person name="Stubbendieck R."/>
            <person name="Wendt-Pienkowski E."/>
        </authorList>
    </citation>
    <scope>NUCLEOTIDE SEQUENCE</scope>
    <source>
        <strain evidence="10">SID14436</strain>
    </source>
</reference>
<dbReference type="AlphaFoldDB" id="A0A6G3QM34"/>
<comment type="catalytic activity">
    <reaction evidence="7">
        <text>(2E)-4-hydroxy-3-methylbut-2-enyl diphosphate + oxidized [flavodoxin] + H2O + 2 H(+) = 2-C-methyl-D-erythritol 2,4-cyclic diphosphate + reduced [flavodoxin]</text>
        <dbReference type="Rhea" id="RHEA:43604"/>
        <dbReference type="Rhea" id="RHEA-COMP:10622"/>
        <dbReference type="Rhea" id="RHEA-COMP:10623"/>
        <dbReference type="ChEBI" id="CHEBI:15377"/>
        <dbReference type="ChEBI" id="CHEBI:15378"/>
        <dbReference type="ChEBI" id="CHEBI:57618"/>
        <dbReference type="ChEBI" id="CHEBI:58210"/>
        <dbReference type="ChEBI" id="CHEBI:58483"/>
        <dbReference type="ChEBI" id="CHEBI:128753"/>
        <dbReference type="EC" id="1.17.7.3"/>
    </reaction>
</comment>
<dbReference type="PANTHER" id="PTHR30454">
    <property type="entry name" value="4-HYDROXY-3-METHYLBUT-2-EN-1-YL DIPHOSPHATE SYNTHASE"/>
    <property type="match status" value="1"/>
</dbReference>
<sequence length="384" mass="40534">MTAISLGMPSVPIKLAERRRSRRIQVGSVAVGGDAPVSVQSMTTTRTSDIGATLQQIAELTASGCQIVRVACPTQDDADALSVIAGKSQIPVIADIHFQPKYVFAAIEAGCAAVRVNPGNIKKFDDQVKEIARAAGERGTPIRIGVNAGSLDRRLLQKYGKATPEALVESALWEASLFEEHGFRDIKISVKHNDPVVMIEAYRQLAEQCDYPLHLGVTEAGPAFQGTVKSAVAFGALLSQGIGDTIRVSLSAPPVEEIKVGNQILESLGLRQRGLEIVSCPSCGRAQVDVYKLAEEVTAGLTGMDVPLRVAVMGCVVNGPGEAREADLGVASGNGKGQIFVKGEVIKTVPESKIVETLIEEAMRIAEQMEKDGVAAGEPAVTVS</sequence>
<dbReference type="InterPro" id="IPR058578">
    <property type="entry name" value="IspG_TIM"/>
</dbReference>
<evidence type="ECO:0000313" key="10">
    <source>
        <dbReference type="EMBL" id="NEA84558.1"/>
    </source>
</evidence>
<dbReference type="CDD" id="cd00945">
    <property type="entry name" value="Aldolase_Class_I"/>
    <property type="match status" value="1"/>
</dbReference>
<proteinExistence type="inferred from homology"/>
<comment type="cofactor">
    <cofactor evidence="7">
        <name>[4Fe-4S] cluster</name>
        <dbReference type="ChEBI" id="CHEBI:49883"/>
    </cofactor>
    <text evidence="7">Binds 1 [4Fe-4S] cluster.</text>
</comment>
<evidence type="ECO:0000256" key="2">
    <source>
        <dbReference type="ARBA" id="ARBA00022723"/>
    </source>
</evidence>
<evidence type="ECO:0000256" key="1">
    <source>
        <dbReference type="ARBA" id="ARBA00022485"/>
    </source>
</evidence>
<dbReference type="InterPro" id="IPR016425">
    <property type="entry name" value="IspG_bac"/>
</dbReference>
<dbReference type="Pfam" id="PF04551">
    <property type="entry name" value="GcpE"/>
    <property type="match status" value="1"/>
</dbReference>
<dbReference type="GO" id="GO:0051539">
    <property type="term" value="F:4 iron, 4 sulfur cluster binding"/>
    <property type="evidence" value="ECO:0007669"/>
    <property type="project" value="UniProtKB-UniRule"/>
</dbReference>
<dbReference type="EMBL" id="JAAGMD010000006">
    <property type="protein sequence ID" value="NEA84558.1"/>
    <property type="molecule type" value="Genomic_DNA"/>
</dbReference>
<comment type="similarity">
    <text evidence="7">Belongs to the IspG family.</text>
</comment>
<keyword evidence="6 7" id="KW-0414">Isoprene biosynthesis</keyword>
<comment type="pathway">
    <text evidence="7">Isoprenoid biosynthesis; isopentenyl diphosphate biosynthesis via DXP pathway; isopentenyl diphosphate from 1-deoxy-D-xylulose 5-phosphate: step 5/6.</text>
</comment>
<keyword evidence="3 7" id="KW-0560">Oxidoreductase</keyword>
<evidence type="ECO:0000256" key="5">
    <source>
        <dbReference type="ARBA" id="ARBA00023014"/>
    </source>
</evidence>
<dbReference type="Pfam" id="PF26540">
    <property type="entry name" value="GcpE_C"/>
    <property type="match status" value="1"/>
</dbReference>
<keyword evidence="2 7" id="KW-0479">Metal-binding</keyword>
<gene>
    <name evidence="7 10" type="primary">ispG</name>
    <name evidence="10" type="synonym">gcpE</name>
    <name evidence="10" type="ORF">G3I53_00380</name>
</gene>
<accession>A0A6G3QM34</accession>
<dbReference type="PIRSF" id="PIRSF004640">
    <property type="entry name" value="IspG"/>
    <property type="match status" value="1"/>
</dbReference>
<evidence type="ECO:0000259" key="9">
    <source>
        <dbReference type="Pfam" id="PF26540"/>
    </source>
</evidence>
<dbReference type="Gene3D" id="3.20.20.20">
    <property type="entry name" value="Dihydropteroate synthase-like"/>
    <property type="match status" value="1"/>
</dbReference>
<dbReference type="InterPro" id="IPR045854">
    <property type="entry name" value="NO2/SO3_Rdtase_4Fe4S_sf"/>
</dbReference>
<dbReference type="NCBIfam" id="NF001540">
    <property type="entry name" value="PRK00366.1"/>
    <property type="match status" value="1"/>
</dbReference>
<dbReference type="InterPro" id="IPR011005">
    <property type="entry name" value="Dihydropteroate_synth-like_sf"/>
</dbReference>
<feature type="binding site" evidence="7">
    <location>
        <position position="315"/>
    </location>
    <ligand>
        <name>[4Fe-4S] cluster</name>
        <dbReference type="ChEBI" id="CHEBI:49883"/>
    </ligand>
</feature>
<feature type="domain" description="IspG TIM-barrel" evidence="8">
    <location>
        <begin position="22"/>
        <end position="261"/>
    </location>
</feature>
<protein>
    <recommendedName>
        <fullName evidence="7">4-hydroxy-3-methylbut-2-en-1-yl diphosphate synthase (flavodoxin)</fullName>
        <ecNumber evidence="7">1.17.7.3</ecNumber>
    </recommendedName>
    <alternativeName>
        <fullName evidence="7">1-hydroxy-2-methyl-2-(E)-butenyl 4-diphosphate synthase</fullName>
    </alternativeName>
</protein>
<evidence type="ECO:0000256" key="6">
    <source>
        <dbReference type="ARBA" id="ARBA00023229"/>
    </source>
</evidence>
<dbReference type="GO" id="GO:0016114">
    <property type="term" value="P:terpenoid biosynthetic process"/>
    <property type="evidence" value="ECO:0007669"/>
    <property type="project" value="InterPro"/>
</dbReference>
<dbReference type="EC" id="1.17.7.3" evidence="7"/>
<comment type="function">
    <text evidence="7">Converts 2C-methyl-D-erythritol 2,4-cyclodiphosphate (ME-2,4cPP) into 1-hydroxy-2-methyl-2-(E)-butenyl 4-diphosphate.</text>
</comment>
<comment type="caution">
    <text evidence="10">The sequence shown here is derived from an EMBL/GenBank/DDBJ whole genome shotgun (WGS) entry which is preliminary data.</text>
</comment>
<dbReference type="UniPathway" id="UPA00056">
    <property type="reaction ID" value="UER00096"/>
</dbReference>
<evidence type="ECO:0000256" key="3">
    <source>
        <dbReference type="ARBA" id="ARBA00023002"/>
    </source>
</evidence>
<dbReference type="GO" id="GO:0141197">
    <property type="term" value="F:4-hydroxy-3-methylbut-2-enyl-diphosphate synthase activity (flavodoxin)"/>
    <property type="evidence" value="ECO:0007669"/>
    <property type="project" value="UniProtKB-EC"/>
</dbReference>
<dbReference type="FunFam" id="3.30.413.10:FF:000001">
    <property type="entry name" value="4-hydroxy-3-methylbut-2-en-1-yl diphosphate synthase (flavodoxin)"/>
    <property type="match status" value="1"/>
</dbReference>
<dbReference type="HAMAP" id="MF_00159">
    <property type="entry name" value="IspG"/>
    <property type="match status" value="1"/>
</dbReference>
<dbReference type="RefSeq" id="WP_164437910.1">
    <property type="nucleotide sequence ID" value="NZ_JAAGMD010000006.1"/>
</dbReference>
<dbReference type="PANTHER" id="PTHR30454:SF0">
    <property type="entry name" value="4-HYDROXY-3-METHYLBUT-2-EN-1-YL DIPHOSPHATE SYNTHASE (FERREDOXIN), CHLOROPLASTIC"/>
    <property type="match status" value="1"/>
</dbReference>
<dbReference type="InterPro" id="IPR004588">
    <property type="entry name" value="IspG_bac-typ"/>
</dbReference>
<dbReference type="FunFam" id="3.20.20.20:FF:000003">
    <property type="entry name" value="4-hydroxy-3-methylbut-2-en-1-yl diphosphate synthase (flavodoxin)"/>
    <property type="match status" value="1"/>
</dbReference>
<feature type="binding site" evidence="7">
    <location>
        <position position="280"/>
    </location>
    <ligand>
        <name>[4Fe-4S] cluster</name>
        <dbReference type="ChEBI" id="CHEBI:49883"/>
    </ligand>
</feature>
<keyword evidence="1 7" id="KW-0004">4Fe-4S</keyword>
<name>A0A6G3QM34_9ACTN</name>
<evidence type="ECO:0000259" key="8">
    <source>
        <dbReference type="Pfam" id="PF04551"/>
    </source>
</evidence>
<dbReference type="GO" id="GO:0019288">
    <property type="term" value="P:isopentenyl diphosphate biosynthetic process, methylerythritol 4-phosphate pathway"/>
    <property type="evidence" value="ECO:0007669"/>
    <property type="project" value="UniProtKB-UniRule"/>
</dbReference>
<keyword evidence="4 7" id="KW-0408">Iron</keyword>
<feature type="binding site" evidence="7">
    <location>
        <position position="283"/>
    </location>
    <ligand>
        <name>[4Fe-4S] cluster</name>
        <dbReference type="ChEBI" id="CHEBI:49883"/>
    </ligand>
</feature>
<evidence type="ECO:0000256" key="7">
    <source>
        <dbReference type="HAMAP-Rule" id="MF_00159"/>
    </source>
</evidence>
<feature type="binding site" evidence="7">
    <location>
        <position position="322"/>
    </location>
    <ligand>
        <name>[4Fe-4S] cluster</name>
        <dbReference type="ChEBI" id="CHEBI:49883"/>
    </ligand>
</feature>
<dbReference type="GO" id="GO:0046429">
    <property type="term" value="F:4-hydroxy-3-methylbut-2-en-1-yl diphosphate synthase activity (ferredoxin)"/>
    <property type="evidence" value="ECO:0007669"/>
    <property type="project" value="UniProtKB-UniRule"/>
</dbReference>
<dbReference type="SUPFAM" id="SSF51717">
    <property type="entry name" value="Dihydropteroate synthetase-like"/>
    <property type="match status" value="1"/>
</dbReference>
<dbReference type="NCBIfam" id="TIGR00612">
    <property type="entry name" value="ispG_gcpE"/>
    <property type="match status" value="1"/>
</dbReference>
<organism evidence="10">
    <name type="scientific">Streptomyces sp. SID14436</name>
    <dbReference type="NCBI Taxonomy" id="2706070"/>
    <lineage>
        <taxon>Bacteria</taxon>
        <taxon>Bacillati</taxon>
        <taxon>Actinomycetota</taxon>
        <taxon>Actinomycetes</taxon>
        <taxon>Kitasatosporales</taxon>
        <taxon>Streptomycetaceae</taxon>
        <taxon>Streptomyces</taxon>
    </lineage>
</organism>